<dbReference type="GO" id="GO:0016853">
    <property type="term" value="F:isomerase activity"/>
    <property type="evidence" value="ECO:0007669"/>
    <property type="project" value="UniProtKB-ARBA"/>
</dbReference>
<dbReference type="KEGG" id="nps:KRR39_01710"/>
<dbReference type="PANTHER" id="PTHR42796">
    <property type="entry name" value="FUMARYLACETOACETATE HYDROLASE DOMAIN-CONTAINING PROTEIN 2A-RELATED"/>
    <property type="match status" value="1"/>
</dbReference>
<dbReference type="Proteomes" id="UP000683575">
    <property type="component" value="Chromosome"/>
</dbReference>
<dbReference type="Pfam" id="PF01557">
    <property type="entry name" value="FAA_hydrolase"/>
    <property type="match status" value="1"/>
</dbReference>
<dbReference type="FunFam" id="3.90.850.10:FF:000002">
    <property type="entry name" value="2-hydroxyhepta-2,4-diene-1,7-dioate isomerase"/>
    <property type="match status" value="1"/>
</dbReference>
<feature type="domain" description="Fumarylacetoacetase-like C-terminal" evidence="3">
    <location>
        <begin position="75"/>
        <end position="282"/>
    </location>
</feature>
<evidence type="ECO:0000256" key="2">
    <source>
        <dbReference type="ARBA" id="ARBA00022723"/>
    </source>
</evidence>
<dbReference type="InterPro" id="IPR051121">
    <property type="entry name" value="FAH"/>
</dbReference>
<comment type="similarity">
    <text evidence="1">Belongs to the FAH family.</text>
</comment>
<protein>
    <submittedName>
        <fullName evidence="4">Fumarylacetoacetate hydrolase family protein</fullName>
    </submittedName>
</protein>
<dbReference type="GO" id="GO:0016787">
    <property type="term" value="F:hydrolase activity"/>
    <property type="evidence" value="ECO:0007669"/>
    <property type="project" value="UniProtKB-KW"/>
</dbReference>
<reference evidence="4" key="1">
    <citation type="submission" date="2021-06" db="EMBL/GenBank/DDBJ databases">
        <title>Complete genome sequence of Nocardioides sp. G188.</title>
        <authorList>
            <person name="Im W.-T."/>
        </authorList>
    </citation>
    <scope>NUCLEOTIDE SEQUENCE</scope>
    <source>
        <strain evidence="4">G188</strain>
    </source>
</reference>
<dbReference type="GO" id="GO:0019752">
    <property type="term" value="P:carboxylic acid metabolic process"/>
    <property type="evidence" value="ECO:0007669"/>
    <property type="project" value="UniProtKB-ARBA"/>
</dbReference>
<keyword evidence="5" id="KW-1185">Reference proteome</keyword>
<evidence type="ECO:0000313" key="5">
    <source>
        <dbReference type="Proteomes" id="UP000683575"/>
    </source>
</evidence>
<evidence type="ECO:0000313" key="4">
    <source>
        <dbReference type="EMBL" id="QWZ08607.1"/>
    </source>
</evidence>
<dbReference type="EMBL" id="CP077062">
    <property type="protein sequence ID" value="QWZ08607.1"/>
    <property type="molecule type" value="Genomic_DNA"/>
</dbReference>
<gene>
    <name evidence="4" type="ORF">KRR39_01710</name>
</gene>
<sequence length="286" mass="30958">MKLVRFGPVGHERPGVLRDDVVVDVTDVVGDFDAAFLASGGLRTLARDIEDRDDLPRHPAASIPRWGAPVARPGKVVCIGLNYAVHAQESGMELPAEPVVFFKAPSTVIGPEDDVLIPVGGTKTDWEVELGVVIGGTGRYLASEQDAADIIAGYCVSHDVSERHFQLERGGQWVKGKSCETFNPLGPWLVTPDEVLEPQRLGLTLAVNGRTRQEGSTESMIFPVLEVVRYLSQFMVLEPGDLINTGTPPGVGMGMNPPQYLQEGDVVELSIEGLGAQRQRVRQATR</sequence>
<dbReference type="RefSeq" id="WP_216940168.1">
    <property type="nucleotide sequence ID" value="NZ_CP077062.1"/>
</dbReference>
<dbReference type="AlphaFoldDB" id="A0A975SZE7"/>
<dbReference type="PANTHER" id="PTHR42796:SF4">
    <property type="entry name" value="FUMARYLACETOACETATE HYDROLASE DOMAIN-CONTAINING PROTEIN 2A"/>
    <property type="match status" value="1"/>
</dbReference>
<evidence type="ECO:0000259" key="3">
    <source>
        <dbReference type="Pfam" id="PF01557"/>
    </source>
</evidence>
<name>A0A975SZE7_9ACTN</name>
<accession>A0A975SZE7</accession>
<keyword evidence="2" id="KW-0479">Metal-binding</keyword>
<dbReference type="GO" id="GO:0046872">
    <property type="term" value="F:metal ion binding"/>
    <property type="evidence" value="ECO:0007669"/>
    <property type="project" value="UniProtKB-KW"/>
</dbReference>
<proteinExistence type="inferred from homology"/>
<organism evidence="4 5">
    <name type="scientific">Nocardioides panacis</name>
    <dbReference type="NCBI Taxonomy" id="2849501"/>
    <lineage>
        <taxon>Bacteria</taxon>
        <taxon>Bacillati</taxon>
        <taxon>Actinomycetota</taxon>
        <taxon>Actinomycetes</taxon>
        <taxon>Propionibacteriales</taxon>
        <taxon>Nocardioidaceae</taxon>
        <taxon>Nocardioides</taxon>
    </lineage>
</organism>
<keyword evidence="4" id="KW-0378">Hydrolase</keyword>
<dbReference type="InterPro" id="IPR011234">
    <property type="entry name" value="Fumarylacetoacetase-like_C"/>
</dbReference>
<evidence type="ECO:0000256" key="1">
    <source>
        <dbReference type="ARBA" id="ARBA00010211"/>
    </source>
</evidence>